<evidence type="ECO:0000313" key="3">
    <source>
        <dbReference type="Proteomes" id="UP000265515"/>
    </source>
</evidence>
<dbReference type="InterPro" id="IPR000477">
    <property type="entry name" value="RT_dom"/>
</dbReference>
<evidence type="ECO:0000259" key="1">
    <source>
        <dbReference type="PROSITE" id="PS50878"/>
    </source>
</evidence>
<protein>
    <recommendedName>
        <fullName evidence="1">Reverse transcriptase domain-containing protein</fullName>
    </recommendedName>
</protein>
<feature type="domain" description="Reverse transcriptase" evidence="1">
    <location>
        <begin position="566"/>
        <end position="838"/>
    </location>
</feature>
<dbReference type="PROSITE" id="PS50878">
    <property type="entry name" value="RT_POL"/>
    <property type="match status" value="1"/>
</dbReference>
<accession>A0A388JZJ0</accession>
<comment type="caution">
    <text evidence="2">The sequence shown here is derived from an EMBL/GenBank/DDBJ whole genome shotgun (WGS) entry which is preliminary data.</text>
</comment>
<reference evidence="2 3" key="1">
    <citation type="journal article" date="2018" name="Cell">
        <title>The Chara Genome: Secondary Complexity and Implications for Plant Terrestrialization.</title>
        <authorList>
            <person name="Nishiyama T."/>
            <person name="Sakayama H."/>
            <person name="Vries J.D."/>
            <person name="Buschmann H."/>
            <person name="Saint-Marcoux D."/>
            <person name="Ullrich K.K."/>
            <person name="Haas F.B."/>
            <person name="Vanderstraeten L."/>
            <person name="Becker D."/>
            <person name="Lang D."/>
            <person name="Vosolsobe S."/>
            <person name="Rombauts S."/>
            <person name="Wilhelmsson P.K.I."/>
            <person name="Janitza P."/>
            <person name="Kern R."/>
            <person name="Heyl A."/>
            <person name="Rumpler F."/>
            <person name="Villalobos L.I.A.C."/>
            <person name="Clay J.M."/>
            <person name="Skokan R."/>
            <person name="Toyoda A."/>
            <person name="Suzuki Y."/>
            <person name="Kagoshima H."/>
            <person name="Schijlen E."/>
            <person name="Tajeshwar N."/>
            <person name="Catarino B."/>
            <person name="Hetherington A.J."/>
            <person name="Saltykova A."/>
            <person name="Bonnot C."/>
            <person name="Breuninger H."/>
            <person name="Symeonidi A."/>
            <person name="Radhakrishnan G.V."/>
            <person name="Van Nieuwerburgh F."/>
            <person name="Deforce D."/>
            <person name="Chang C."/>
            <person name="Karol K.G."/>
            <person name="Hedrich R."/>
            <person name="Ulvskov P."/>
            <person name="Glockner G."/>
            <person name="Delwiche C.F."/>
            <person name="Petrasek J."/>
            <person name="Van de Peer Y."/>
            <person name="Friml J."/>
            <person name="Beilby M."/>
            <person name="Dolan L."/>
            <person name="Kohara Y."/>
            <person name="Sugano S."/>
            <person name="Fujiyama A."/>
            <person name="Delaux P.-M."/>
            <person name="Quint M."/>
            <person name="TheiBen G."/>
            <person name="Hagemann M."/>
            <person name="Harholt J."/>
            <person name="Dunand C."/>
            <person name="Zachgo S."/>
            <person name="Langdale J."/>
            <person name="Maumus F."/>
            <person name="Straeten D.V.D."/>
            <person name="Gould S.B."/>
            <person name="Rensing S.A."/>
        </authorList>
    </citation>
    <scope>NUCLEOTIDE SEQUENCE [LARGE SCALE GENOMIC DNA]</scope>
    <source>
        <strain evidence="2 3">S276</strain>
    </source>
</reference>
<dbReference type="EMBL" id="BFEA01000036">
    <property type="protein sequence ID" value="GBG63202.1"/>
    <property type="molecule type" value="Genomic_DNA"/>
</dbReference>
<keyword evidence="3" id="KW-1185">Reference proteome</keyword>
<dbReference type="Proteomes" id="UP000265515">
    <property type="component" value="Unassembled WGS sequence"/>
</dbReference>
<proteinExistence type="predicted"/>
<gene>
    <name evidence="2" type="ORF">CBR_g36970</name>
</gene>
<dbReference type="Gramene" id="GBG63202">
    <property type="protein sequence ID" value="GBG63202"/>
    <property type="gene ID" value="CBR_g36970"/>
</dbReference>
<dbReference type="AlphaFoldDB" id="A0A388JZJ0"/>
<evidence type="ECO:0000313" key="2">
    <source>
        <dbReference type="EMBL" id="GBG63202.1"/>
    </source>
</evidence>
<organism evidence="2 3">
    <name type="scientific">Chara braunii</name>
    <name type="common">Braun's stonewort</name>
    <dbReference type="NCBI Taxonomy" id="69332"/>
    <lineage>
        <taxon>Eukaryota</taxon>
        <taxon>Viridiplantae</taxon>
        <taxon>Streptophyta</taxon>
        <taxon>Charophyceae</taxon>
        <taxon>Charales</taxon>
        <taxon>Characeae</taxon>
        <taxon>Chara</taxon>
    </lineage>
</organism>
<sequence length="966" mass="110095">MSAQKTTRRGRPRLTPSRLVQDNVLTEANDRFQFVKLESKRLRALKKAGLEALCQQEGIDYKTVEATADELAELRATARFGKCFDCRPSVLNDARYGESEGVYRDAVLNLVLAGEIPWGAKLCSYLKRVRGECLDFATCTGPLVYVNISAWTKHMYVGATSRSLEVRWRERVFRVRNVEVIETERRNERLYKWLRRCGLENYVALPLLRCSSVQLFELGWFLIRLISPHLNCRNRPKKFRKCRAGKRERRRKWGRVVKKGIAVQSTHSFKPLLTKFLSHPPQRKDLLSWDLDKLVCLYSAVRSFSEKRSRYSLRCILSGVIRRKFGVNVRCRLVVKIVYDVTLRKASARKLAAGLVMQLSLSEEWKRMILRRMRVVWIKNKSIGDILHNFRDAARLDEVQCDCERMDEDLPRVDGHVCFRPSEVDFVPTRLKNSKNIPRPSSDRIIGSLKSQVLQSFDYLLQHSGTSRGELAAMMTRDTVLGCFNGMGCEMGSVCKTEDVERWKCRFGNLVCCPIDHNPGDSLLCCRVSYREGMDKMFLSNVGFELCDKDETESNDANGRRYKECGFQKLGRWNGHGKVGKCYIIPKHKDVRKWRPICPLWEECGVTASKRIARAVNQMLWSLPMRSNFNMKSTEELMGRIALANKELKAGEGFVSAAFDIKEMFCNLPHVAVIEAVRWVVDFWTAEECKGVMVRARGKGTKMKLGKSQVGWQTISFDVIVKFVEFELSCTYINACGKLLRQHTGIPMGKSSSPALACLLSAYSEFMFLSALGSMRPLTYGARIVDDVSIFVRYTKGDAISKQAAEGVIRVFKDCYNENLTLERTDSGPFWQSLGCVVGVCEGPEGIVSAATHKNQAAVHGGRLIYQNLQDFCTYSSREQKLAVVSSFLYRAKKFTTMVGAEAIFLLTLKIELRKRGFPDCYFDSAVRTFSDKFGGIWEEWVVCLTGWDVNWGFAGGLNGSLRCHR</sequence>
<name>A0A388JZJ0_CHABU</name>